<feature type="chain" id="PRO_5023071733" description="Carboxypeptidase regulatory-like domain-containing protein" evidence="2">
    <location>
        <begin position="31"/>
        <end position="145"/>
    </location>
</feature>
<evidence type="ECO:0000256" key="2">
    <source>
        <dbReference type="SAM" id="SignalP"/>
    </source>
</evidence>
<evidence type="ECO:0000256" key="1">
    <source>
        <dbReference type="SAM" id="MobiDB-lite"/>
    </source>
</evidence>
<gene>
    <name evidence="3" type="ORF">KOR34_13300</name>
</gene>
<comment type="caution">
    <text evidence="3">The sequence shown here is derived from an EMBL/GenBank/DDBJ whole genome shotgun (WGS) entry which is preliminary data.</text>
</comment>
<feature type="signal peptide" evidence="2">
    <location>
        <begin position="1"/>
        <end position="30"/>
    </location>
</feature>
<organism evidence="3 4">
    <name type="scientific">Posidoniimonas corsicana</name>
    <dbReference type="NCBI Taxonomy" id="1938618"/>
    <lineage>
        <taxon>Bacteria</taxon>
        <taxon>Pseudomonadati</taxon>
        <taxon>Planctomycetota</taxon>
        <taxon>Planctomycetia</taxon>
        <taxon>Pirellulales</taxon>
        <taxon>Lacipirellulaceae</taxon>
        <taxon>Posidoniimonas</taxon>
    </lineage>
</organism>
<sequence precursor="true">MTRANRPLLATLAGCLLLALPAGCSRSPYDADVSGVVTLDGAPIGPGVITFAPSGAMANPAVGAIAADGAYFLKTKHERGVDSGKYDVSVQVFEPEEKVAPGERSMQEPIPLVPEPYLRTDTSGLSFDVTPGRQTIDVALSSDKG</sequence>
<feature type="region of interest" description="Disordered" evidence="1">
    <location>
        <begin position="98"/>
        <end position="117"/>
    </location>
</feature>
<dbReference type="EMBL" id="SIHJ01000001">
    <property type="protein sequence ID" value="TWT36425.1"/>
    <property type="molecule type" value="Genomic_DNA"/>
</dbReference>
<name>A0A5C5VFG6_9BACT</name>
<accession>A0A5C5VFG6</accession>
<evidence type="ECO:0008006" key="5">
    <source>
        <dbReference type="Google" id="ProtNLM"/>
    </source>
</evidence>
<keyword evidence="4" id="KW-1185">Reference proteome</keyword>
<evidence type="ECO:0000313" key="3">
    <source>
        <dbReference type="EMBL" id="TWT36425.1"/>
    </source>
</evidence>
<dbReference type="RefSeq" id="WP_146563319.1">
    <property type="nucleotide sequence ID" value="NZ_SIHJ01000001.1"/>
</dbReference>
<dbReference type="AlphaFoldDB" id="A0A5C5VFG6"/>
<proteinExistence type="predicted"/>
<reference evidence="3 4" key="1">
    <citation type="submission" date="2019-02" db="EMBL/GenBank/DDBJ databases">
        <title>Deep-cultivation of Planctomycetes and their phenomic and genomic characterization uncovers novel biology.</title>
        <authorList>
            <person name="Wiegand S."/>
            <person name="Jogler M."/>
            <person name="Boedeker C."/>
            <person name="Pinto D."/>
            <person name="Vollmers J."/>
            <person name="Rivas-Marin E."/>
            <person name="Kohn T."/>
            <person name="Peeters S.H."/>
            <person name="Heuer A."/>
            <person name="Rast P."/>
            <person name="Oberbeckmann S."/>
            <person name="Bunk B."/>
            <person name="Jeske O."/>
            <person name="Meyerdierks A."/>
            <person name="Storesund J.E."/>
            <person name="Kallscheuer N."/>
            <person name="Luecker S."/>
            <person name="Lage O.M."/>
            <person name="Pohl T."/>
            <person name="Merkel B.J."/>
            <person name="Hornburger P."/>
            <person name="Mueller R.-W."/>
            <person name="Bruemmer F."/>
            <person name="Labrenz M."/>
            <person name="Spormann A.M."/>
            <person name="Op Den Camp H."/>
            <person name="Overmann J."/>
            <person name="Amann R."/>
            <person name="Jetten M.S.M."/>
            <person name="Mascher T."/>
            <person name="Medema M.H."/>
            <person name="Devos D.P."/>
            <person name="Kaster A.-K."/>
            <person name="Ovreas L."/>
            <person name="Rohde M."/>
            <person name="Galperin M.Y."/>
            <person name="Jogler C."/>
        </authorList>
    </citation>
    <scope>NUCLEOTIDE SEQUENCE [LARGE SCALE GENOMIC DNA]</scope>
    <source>
        <strain evidence="3 4">KOR34</strain>
    </source>
</reference>
<protein>
    <recommendedName>
        <fullName evidence="5">Carboxypeptidase regulatory-like domain-containing protein</fullName>
    </recommendedName>
</protein>
<keyword evidence="2" id="KW-0732">Signal</keyword>
<dbReference type="OrthoDB" id="291697at2"/>
<dbReference type="Proteomes" id="UP000316714">
    <property type="component" value="Unassembled WGS sequence"/>
</dbReference>
<evidence type="ECO:0000313" key="4">
    <source>
        <dbReference type="Proteomes" id="UP000316714"/>
    </source>
</evidence>